<dbReference type="eggNOG" id="COG3772">
    <property type="taxonomic scope" value="Bacteria"/>
</dbReference>
<comment type="catalytic activity">
    <reaction evidence="1 7">
        <text>Hydrolysis of (1-&gt;4)-beta-linkages between N-acetylmuramic acid and N-acetyl-D-glucosamine residues in a peptidoglycan and between N-acetyl-D-glucosamine residues in chitodextrins.</text>
        <dbReference type="EC" id="3.2.1.17"/>
    </reaction>
</comment>
<evidence type="ECO:0000256" key="7">
    <source>
        <dbReference type="RuleBase" id="RU003788"/>
    </source>
</evidence>
<dbReference type="InterPro" id="IPR033907">
    <property type="entry name" value="Endolysin_autolysin"/>
</dbReference>
<dbReference type="PANTHER" id="PTHR38107">
    <property type="match status" value="1"/>
</dbReference>
<evidence type="ECO:0000256" key="4">
    <source>
        <dbReference type="ARBA" id="ARBA00022801"/>
    </source>
</evidence>
<dbReference type="InterPro" id="IPR051018">
    <property type="entry name" value="Bacteriophage_GH24"/>
</dbReference>
<evidence type="ECO:0000256" key="1">
    <source>
        <dbReference type="ARBA" id="ARBA00000632"/>
    </source>
</evidence>
<dbReference type="AlphaFoldDB" id="F5RAK7"/>
<name>F5RAK7_METUF</name>
<dbReference type="EMBL" id="AFHG01000036">
    <property type="protein sequence ID" value="EGK72456.1"/>
    <property type="molecule type" value="Genomic_DNA"/>
</dbReference>
<dbReference type="GO" id="GO:0009253">
    <property type="term" value="P:peptidoglycan catabolic process"/>
    <property type="evidence" value="ECO:0007669"/>
    <property type="project" value="InterPro"/>
</dbReference>
<evidence type="ECO:0000256" key="5">
    <source>
        <dbReference type="ARBA" id="ARBA00023200"/>
    </source>
</evidence>
<proteinExistence type="inferred from homology"/>
<dbReference type="InterPro" id="IPR034690">
    <property type="entry name" value="Endolysin_T4_type"/>
</dbReference>
<keyword evidence="6 7" id="KW-0326">Glycosidase</keyword>
<keyword evidence="9" id="KW-1185">Reference proteome</keyword>
<dbReference type="Pfam" id="PF00959">
    <property type="entry name" value="Phage_lysozyme"/>
    <property type="match status" value="1"/>
</dbReference>
<dbReference type="CDD" id="cd00737">
    <property type="entry name" value="lyz_endolysin_autolysin"/>
    <property type="match status" value="1"/>
</dbReference>
<accession>F5RAK7</accession>
<comment type="caution">
    <text evidence="8">The sequence shown here is derived from an EMBL/GenBank/DDBJ whole genome shotgun (WGS) entry which is preliminary data.</text>
</comment>
<dbReference type="Proteomes" id="UP000005019">
    <property type="component" value="Unassembled WGS sequence"/>
</dbReference>
<keyword evidence="3 7" id="KW-0081">Bacteriolytic enzyme</keyword>
<comment type="similarity">
    <text evidence="7">Belongs to the glycosyl hydrolase 24 family.</text>
</comment>
<sequence length="247" mass="26640">MSRAAALVVIAAGIGAAWWFARRPATTGAPAVTGTTSDDYLGFWFTNPYTDTSEWDSTVTPTDPDGYVDEGLVENYFMPVLYSAGTALSGFTGGRMFLSLAGLNAIKEHEKFVSVPYKDQAGIWTIGYGHKIEAGEEFSSLTEQEASSLLAKDVGRAEDAVNSLVRVGLSQYQFDALVSFVFNVGTGAFRRSTLLRKLNAGDPTVAQEFTRWVYVTKGGQKVQSAGLLNRRQAEVAMFSGTAGGYYS</sequence>
<keyword evidence="2 7" id="KW-0929">Antimicrobial</keyword>
<gene>
    <name evidence="8" type="ORF">METUNv1_01221</name>
</gene>
<evidence type="ECO:0000313" key="8">
    <source>
        <dbReference type="EMBL" id="EGK72456.1"/>
    </source>
</evidence>
<dbReference type="RefSeq" id="WP_008059818.1">
    <property type="nucleotide sequence ID" value="NZ_AFHG01000036.1"/>
</dbReference>
<dbReference type="SUPFAM" id="SSF53955">
    <property type="entry name" value="Lysozyme-like"/>
    <property type="match status" value="1"/>
</dbReference>
<evidence type="ECO:0000256" key="3">
    <source>
        <dbReference type="ARBA" id="ARBA00022638"/>
    </source>
</evidence>
<dbReference type="GO" id="GO:0016998">
    <property type="term" value="P:cell wall macromolecule catabolic process"/>
    <property type="evidence" value="ECO:0007669"/>
    <property type="project" value="InterPro"/>
</dbReference>
<reference evidence="8 9" key="1">
    <citation type="journal article" date="2011" name="J. Bacteriol.">
        <title>Genome sequence of Methyloversatilis universalis FAM5T, a methylotrophic representative of the order Rhodocyclales.</title>
        <authorList>
            <person name="Kittichotirat W."/>
            <person name="Good N.M."/>
            <person name="Hall R."/>
            <person name="Bringel F."/>
            <person name="Lajus A."/>
            <person name="Medigue C."/>
            <person name="Smalley N.E."/>
            <person name="Beck D."/>
            <person name="Bumgarner R."/>
            <person name="Vuilleumier S."/>
            <person name="Kalyuzhnaya M.G."/>
        </authorList>
    </citation>
    <scope>NUCLEOTIDE SEQUENCE [LARGE SCALE GENOMIC DNA]</scope>
    <source>
        <strain evidence="9">ATCC BAA-1314 / JCM 13912 / FAM5</strain>
    </source>
</reference>
<dbReference type="EC" id="3.2.1.17" evidence="7"/>
<dbReference type="PANTHER" id="PTHR38107:SF3">
    <property type="entry name" value="LYSOZYME RRRD-RELATED"/>
    <property type="match status" value="1"/>
</dbReference>
<evidence type="ECO:0000313" key="9">
    <source>
        <dbReference type="Proteomes" id="UP000005019"/>
    </source>
</evidence>
<organism evidence="8 9">
    <name type="scientific">Methyloversatilis universalis (strain ATCC BAA-1314 / DSM 25237 / JCM 13912 / CCUG 52030 / FAM5)</name>
    <dbReference type="NCBI Taxonomy" id="1000565"/>
    <lineage>
        <taxon>Bacteria</taxon>
        <taxon>Pseudomonadati</taxon>
        <taxon>Pseudomonadota</taxon>
        <taxon>Betaproteobacteria</taxon>
        <taxon>Nitrosomonadales</taxon>
        <taxon>Sterolibacteriaceae</taxon>
        <taxon>Methyloversatilis</taxon>
    </lineage>
</organism>
<dbReference type="Gene3D" id="1.10.530.40">
    <property type="match status" value="1"/>
</dbReference>
<dbReference type="InterPro" id="IPR023347">
    <property type="entry name" value="Lysozyme_dom_sf"/>
</dbReference>
<dbReference type="InterPro" id="IPR023346">
    <property type="entry name" value="Lysozyme-like_dom_sf"/>
</dbReference>
<dbReference type="GO" id="GO:0031640">
    <property type="term" value="P:killing of cells of another organism"/>
    <property type="evidence" value="ECO:0007669"/>
    <property type="project" value="UniProtKB-KW"/>
</dbReference>
<keyword evidence="5" id="KW-1035">Host cytoplasm</keyword>
<evidence type="ECO:0000256" key="2">
    <source>
        <dbReference type="ARBA" id="ARBA00022529"/>
    </source>
</evidence>
<dbReference type="HAMAP" id="MF_04110">
    <property type="entry name" value="ENDOLYSIN_T4"/>
    <property type="match status" value="1"/>
</dbReference>
<evidence type="ECO:0000256" key="6">
    <source>
        <dbReference type="ARBA" id="ARBA00023295"/>
    </source>
</evidence>
<dbReference type="STRING" id="1000565.METUNv1_01221"/>
<dbReference type="GO" id="GO:0003796">
    <property type="term" value="F:lysozyme activity"/>
    <property type="evidence" value="ECO:0007669"/>
    <property type="project" value="UniProtKB-EC"/>
</dbReference>
<dbReference type="GO" id="GO:0042742">
    <property type="term" value="P:defense response to bacterium"/>
    <property type="evidence" value="ECO:0007669"/>
    <property type="project" value="UniProtKB-KW"/>
</dbReference>
<protein>
    <recommendedName>
        <fullName evidence="7">Lysozyme</fullName>
        <ecNumber evidence="7">3.2.1.17</ecNumber>
    </recommendedName>
</protein>
<keyword evidence="4 7" id="KW-0378">Hydrolase</keyword>
<dbReference type="InterPro" id="IPR002196">
    <property type="entry name" value="Glyco_hydro_24"/>
</dbReference>